<proteinExistence type="predicted"/>
<name>Q4RKM5_TETNG</name>
<sequence>MPRRKQEQPKRLPSRKSFARFARFLRLPVCFAQ</sequence>
<dbReference type="EMBL" id="CAAE01015027">
    <property type="protein sequence ID" value="CAG11057.1"/>
    <property type="molecule type" value="Genomic_DNA"/>
</dbReference>
<organism evidence="1">
    <name type="scientific">Tetraodon nigroviridis</name>
    <name type="common">Spotted green pufferfish</name>
    <name type="synonym">Chelonodon nigroviridis</name>
    <dbReference type="NCBI Taxonomy" id="99883"/>
    <lineage>
        <taxon>Eukaryota</taxon>
        <taxon>Metazoa</taxon>
        <taxon>Chordata</taxon>
        <taxon>Craniata</taxon>
        <taxon>Vertebrata</taxon>
        <taxon>Euteleostomi</taxon>
        <taxon>Actinopterygii</taxon>
        <taxon>Neopterygii</taxon>
        <taxon>Teleostei</taxon>
        <taxon>Neoteleostei</taxon>
        <taxon>Acanthomorphata</taxon>
        <taxon>Eupercaria</taxon>
        <taxon>Tetraodontiformes</taxon>
        <taxon>Tetradontoidea</taxon>
        <taxon>Tetraodontidae</taxon>
        <taxon>Tetraodon</taxon>
    </lineage>
</organism>
<comment type="caution">
    <text evidence="1">The sequence shown here is derived from an EMBL/GenBank/DDBJ whole genome shotgun (WGS) entry which is preliminary data.</text>
</comment>
<dbReference type="AlphaFoldDB" id="Q4RKM5"/>
<protein>
    <submittedName>
        <fullName evidence="1">(spotted green pufferfish) hypothetical protein</fullName>
    </submittedName>
</protein>
<gene>
    <name evidence="1" type="ORF">GSTENG00032869001</name>
</gene>
<accession>Q4RKM5</accession>
<reference evidence="1" key="2">
    <citation type="submission" date="2004-02" db="EMBL/GenBank/DDBJ databases">
        <authorList>
            <consortium name="Genoscope"/>
            <consortium name="Whitehead Institute Centre for Genome Research"/>
        </authorList>
    </citation>
    <scope>NUCLEOTIDE SEQUENCE</scope>
</reference>
<reference evidence="1" key="1">
    <citation type="journal article" date="2004" name="Nature">
        <title>Genome duplication in the teleost fish Tetraodon nigroviridis reveals the early vertebrate proto-karyotype.</title>
        <authorList>
            <person name="Jaillon O."/>
            <person name="Aury J.-M."/>
            <person name="Brunet F."/>
            <person name="Petit J.-L."/>
            <person name="Stange-Thomann N."/>
            <person name="Mauceli E."/>
            <person name="Bouneau L."/>
            <person name="Fischer C."/>
            <person name="Ozouf-Costaz C."/>
            <person name="Bernot A."/>
            <person name="Nicaud S."/>
            <person name="Jaffe D."/>
            <person name="Fisher S."/>
            <person name="Lutfalla G."/>
            <person name="Dossat C."/>
            <person name="Segurens B."/>
            <person name="Dasilva C."/>
            <person name="Salanoubat M."/>
            <person name="Levy M."/>
            <person name="Boudet N."/>
            <person name="Castellano S."/>
            <person name="Anthouard V."/>
            <person name="Jubin C."/>
            <person name="Castelli V."/>
            <person name="Katinka M."/>
            <person name="Vacherie B."/>
            <person name="Biemont C."/>
            <person name="Skalli Z."/>
            <person name="Cattolico L."/>
            <person name="Poulain J."/>
            <person name="De Berardinis V."/>
            <person name="Cruaud C."/>
            <person name="Duprat S."/>
            <person name="Brottier P."/>
            <person name="Coutanceau J.-P."/>
            <person name="Gouzy J."/>
            <person name="Parra G."/>
            <person name="Lardier G."/>
            <person name="Chapple C."/>
            <person name="McKernan K.J."/>
            <person name="McEwan P."/>
            <person name="Bosak S."/>
            <person name="Kellis M."/>
            <person name="Volff J.-N."/>
            <person name="Guigo R."/>
            <person name="Zody M.C."/>
            <person name="Mesirov J."/>
            <person name="Lindblad-Toh K."/>
            <person name="Birren B."/>
            <person name="Nusbaum C."/>
            <person name="Kahn D."/>
            <person name="Robinson-Rechavi M."/>
            <person name="Laudet V."/>
            <person name="Schachter V."/>
            <person name="Quetier F."/>
            <person name="Saurin W."/>
            <person name="Scarpelli C."/>
            <person name="Wincker P."/>
            <person name="Lander E.S."/>
            <person name="Weissenbach J."/>
            <person name="Roest Crollius H."/>
        </authorList>
    </citation>
    <scope>NUCLEOTIDE SEQUENCE [LARGE SCALE GENOMIC DNA]</scope>
</reference>
<dbReference type="KEGG" id="tng:GSTEN00032869G001"/>
<evidence type="ECO:0000313" key="1">
    <source>
        <dbReference type="EMBL" id="CAG11057.1"/>
    </source>
</evidence>